<keyword evidence="1" id="KW-1133">Transmembrane helix</keyword>
<protein>
    <recommendedName>
        <fullName evidence="4">DedA family protein</fullName>
    </recommendedName>
</protein>
<name>A0ABV1PCV7_9GAMM</name>
<comment type="caution">
    <text evidence="2">The sequence shown here is derived from an EMBL/GenBank/DDBJ whole genome shotgun (WGS) entry which is preliminary data.</text>
</comment>
<organism evidence="2 3">
    <name type="scientific">Pectobacterium polonicum</name>
    <dbReference type="NCBI Taxonomy" id="2485124"/>
    <lineage>
        <taxon>Bacteria</taxon>
        <taxon>Pseudomonadati</taxon>
        <taxon>Pseudomonadota</taxon>
        <taxon>Gammaproteobacteria</taxon>
        <taxon>Enterobacterales</taxon>
        <taxon>Pectobacteriaceae</taxon>
        <taxon>Pectobacterium</taxon>
    </lineage>
</organism>
<evidence type="ECO:0008006" key="4">
    <source>
        <dbReference type="Google" id="ProtNLM"/>
    </source>
</evidence>
<keyword evidence="1" id="KW-0812">Transmembrane</keyword>
<evidence type="ECO:0000313" key="3">
    <source>
        <dbReference type="Proteomes" id="UP001463408"/>
    </source>
</evidence>
<keyword evidence="3" id="KW-1185">Reference proteome</keyword>
<feature type="transmembrane region" description="Helical" evidence="1">
    <location>
        <begin position="20"/>
        <end position="40"/>
    </location>
</feature>
<evidence type="ECO:0000256" key="1">
    <source>
        <dbReference type="SAM" id="Phobius"/>
    </source>
</evidence>
<evidence type="ECO:0000313" key="2">
    <source>
        <dbReference type="EMBL" id="MEQ9938978.1"/>
    </source>
</evidence>
<proteinExistence type="predicted"/>
<dbReference type="EMBL" id="JBEHEF010000018">
    <property type="protein sequence ID" value="MEQ9938978.1"/>
    <property type="molecule type" value="Genomic_DNA"/>
</dbReference>
<dbReference type="Proteomes" id="UP001463408">
    <property type="component" value="Unassembled WGS sequence"/>
</dbReference>
<keyword evidence="1" id="KW-0472">Membrane</keyword>
<dbReference type="RefSeq" id="WP_167494481.1">
    <property type="nucleotide sequence ID" value="NZ_CP139173.1"/>
</dbReference>
<accession>A0ABV1PCV7</accession>
<sequence length="45" mass="5096">MTDKQRLLLTPLLKASWDVLVFILFDVLPGPVFLSMGTGIHRREA</sequence>
<gene>
    <name evidence="2" type="ORF">ABRQ07_15435</name>
</gene>
<reference evidence="2 3" key="1">
    <citation type="submission" date="2024-06" db="EMBL/GenBank/DDBJ databases">
        <title>Pangenomics to understand the prophage dynamics in the radiating lineages of P. brasiliense.</title>
        <authorList>
            <person name="Pardeshi L.A."/>
            <person name="Van Duivenbode I."/>
            <person name="Jonkheer E.M."/>
            <person name="Pel M.J.C."/>
            <person name="Kupczok A."/>
            <person name="De Ridder D."/>
            <person name="Smit S."/>
            <person name="Van Der Lee T.J."/>
        </authorList>
    </citation>
    <scope>NUCLEOTIDE SEQUENCE [LARGE SCALE GENOMIC DNA]</scope>
    <source>
        <strain evidence="2 3">PD 8607</strain>
    </source>
</reference>